<feature type="repeat" description="TPR" evidence="3">
    <location>
        <begin position="410"/>
        <end position="443"/>
    </location>
</feature>
<evidence type="ECO:0000256" key="3">
    <source>
        <dbReference type="PROSITE-ProRule" id="PRU00339"/>
    </source>
</evidence>
<evidence type="ECO:0000313" key="4">
    <source>
        <dbReference type="EMBL" id="QDU68569.1"/>
    </source>
</evidence>
<dbReference type="AlphaFoldDB" id="A0A518BNL2"/>
<dbReference type="EMBL" id="CP036287">
    <property type="protein sequence ID" value="QDU68569.1"/>
    <property type="molecule type" value="Genomic_DNA"/>
</dbReference>
<dbReference type="SUPFAM" id="SSF48452">
    <property type="entry name" value="TPR-like"/>
    <property type="match status" value="2"/>
</dbReference>
<dbReference type="Pfam" id="PF13432">
    <property type="entry name" value="TPR_16"/>
    <property type="match status" value="2"/>
</dbReference>
<dbReference type="Proteomes" id="UP000316921">
    <property type="component" value="Chromosome"/>
</dbReference>
<dbReference type="KEGG" id="pbap:Pla133_36680"/>
<name>A0A518BNL2_9BACT</name>
<dbReference type="InterPro" id="IPR019734">
    <property type="entry name" value="TPR_rpt"/>
</dbReference>
<dbReference type="InterPro" id="IPR011990">
    <property type="entry name" value="TPR-like_helical_dom_sf"/>
</dbReference>
<keyword evidence="1" id="KW-0677">Repeat</keyword>
<protein>
    <submittedName>
        <fullName evidence="4">Tetratricopeptide repeat protein</fullName>
    </submittedName>
</protein>
<evidence type="ECO:0000313" key="5">
    <source>
        <dbReference type="Proteomes" id="UP000316921"/>
    </source>
</evidence>
<proteinExistence type="predicted"/>
<dbReference type="PANTHER" id="PTHR44858">
    <property type="entry name" value="TETRATRICOPEPTIDE REPEAT PROTEIN 6"/>
    <property type="match status" value="1"/>
</dbReference>
<dbReference type="RefSeq" id="WP_419191682.1">
    <property type="nucleotide sequence ID" value="NZ_CP036287.1"/>
</dbReference>
<evidence type="ECO:0000256" key="1">
    <source>
        <dbReference type="ARBA" id="ARBA00022737"/>
    </source>
</evidence>
<dbReference type="Gene3D" id="1.25.40.10">
    <property type="entry name" value="Tetratricopeptide repeat domain"/>
    <property type="match status" value="3"/>
</dbReference>
<keyword evidence="5" id="KW-1185">Reference proteome</keyword>
<gene>
    <name evidence="4" type="ORF">Pla133_36680</name>
</gene>
<dbReference type="InterPro" id="IPR050498">
    <property type="entry name" value="Ycf3"/>
</dbReference>
<accession>A0A518BNL2</accession>
<keyword evidence="2 3" id="KW-0802">TPR repeat</keyword>
<sequence length="489" mass="51036">MRLRNRIGGIALGALAGVLVGAAGGWGASAAQTEPSVVGYDPLASALESSALERAAGHLDTALAAADRALSVAPRDPAAWLVRAELLVDLGRHGEAIEALDELIAARGESARALTARARAKVGAGDRSGAEQDARGALALYPASGPARAELIELLRSSGRPEEARAQLTRLRLQAPDLAWAVASDARLRAAQGHVDAALAELEAALAGDDAIGSVRRATIEIALDAGRAGRAVNAADPWLVAPSSAPDVDALVLAARAARASGRELQALRASLAALDRDGASAAALDATVELLGESDRLVETLLRSRLERDDDNLARAWLGRRALDDGRVGEALELLGEQGATAELQLLRAEALRRGGRESEAIAVLEPLCAAGGPARAFYERALARFALGQLELAAADFERAASGELSGLAQFNRGAVLDRLGRYTEAVAAYEAAVAAQPDMAQAWMQLGNDYHFRLGDRARAAAAYRRFLAVAGEDAQVRAWLQEVE</sequence>
<dbReference type="SMART" id="SM00028">
    <property type="entry name" value="TPR"/>
    <property type="match status" value="5"/>
</dbReference>
<organism evidence="4 5">
    <name type="scientific">Engelhardtia mirabilis</name>
    <dbReference type="NCBI Taxonomy" id="2528011"/>
    <lineage>
        <taxon>Bacteria</taxon>
        <taxon>Pseudomonadati</taxon>
        <taxon>Planctomycetota</taxon>
        <taxon>Planctomycetia</taxon>
        <taxon>Planctomycetia incertae sedis</taxon>
        <taxon>Engelhardtia</taxon>
    </lineage>
</organism>
<dbReference type="PROSITE" id="PS50005">
    <property type="entry name" value="TPR"/>
    <property type="match status" value="1"/>
</dbReference>
<reference evidence="4 5" key="1">
    <citation type="submission" date="2019-02" db="EMBL/GenBank/DDBJ databases">
        <title>Deep-cultivation of Planctomycetes and their phenomic and genomic characterization uncovers novel biology.</title>
        <authorList>
            <person name="Wiegand S."/>
            <person name="Jogler M."/>
            <person name="Boedeker C."/>
            <person name="Pinto D."/>
            <person name="Vollmers J."/>
            <person name="Rivas-Marin E."/>
            <person name="Kohn T."/>
            <person name="Peeters S.H."/>
            <person name="Heuer A."/>
            <person name="Rast P."/>
            <person name="Oberbeckmann S."/>
            <person name="Bunk B."/>
            <person name="Jeske O."/>
            <person name="Meyerdierks A."/>
            <person name="Storesund J.E."/>
            <person name="Kallscheuer N."/>
            <person name="Luecker S."/>
            <person name="Lage O.M."/>
            <person name="Pohl T."/>
            <person name="Merkel B.J."/>
            <person name="Hornburger P."/>
            <person name="Mueller R.-W."/>
            <person name="Bruemmer F."/>
            <person name="Labrenz M."/>
            <person name="Spormann A.M."/>
            <person name="Op den Camp H."/>
            <person name="Overmann J."/>
            <person name="Amann R."/>
            <person name="Jetten M.S.M."/>
            <person name="Mascher T."/>
            <person name="Medema M.H."/>
            <person name="Devos D.P."/>
            <person name="Kaster A.-K."/>
            <person name="Ovreas L."/>
            <person name="Rohde M."/>
            <person name="Galperin M.Y."/>
            <person name="Jogler C."/>
        </authorList>
    </citation>
    <scope>NUCLEOTIDE SEQUENCE [LARGE SCALE GENOMIC DNA]</scope>
    <source>
        <strain evidence="4 5">Pla133</strain>
    </source>
</reference>
<dbReference type="Pfam" id="PF14559">
    <property type="entry name" value="TPR_19"/>
    <property type="match status" value="1"/>
</dbReference>
<evidence type="ECO:0000256" key="2">
    <source>
        <dbReference type="ARBA" id="ARBA00022803"/>
    </source>
</evidence>
<dbReference type="PANTHER" id="PTHR44858:SF1">
    <property type="entry name" value="UDP-N-ACETYLGLUCOSAMINE--PEPTIDE N-ACETYLGLUCOSAMINYLTRANSFERASE SPINDLY-RELATED"/>
    <property type="match status" value="1"/>
</dbReference>